<dbReference type="RefSeq" id="WP_089900484.1">
    <property type="nucleotide sequence ID" value="NZ_FOCI01000006.1"/>
</dbReference>
<name>A0A1H8C761_9RHOB</name>
<gene>
    <name evidence="1" type="ORF">SAMN04488003_10688</name>
</gene>
<reference evidence="1 2" key="1">
    <citation type="submission" date="2016-10" db="EMBL/GenBank/DDBJ databases">
        <authorList>
            <person name="de Groot N.N."/>
        </authorList>
    </citation>
    <scope>NUCLEOTIDE SEQUENCE [LARGE SCALE GENOMIC DNA]</scope>
    <source>
        <strain evidence="1 2">DSM 16213</strain>
    </source>
</reference>
<sequence length="94" mass="9267">MTIKGGLAGGTALLAGWIGVLALVMVVSDAAPGALVLFPPHDLLAGLPRDVAVAGIGRHWISVTAQGGDLTAALYDAGAWIVLPAGLQGCLPTG</sequence>
<dbReference type="Proteomes" id="UP000199585">
    <property type="component" value="Unassembled WGS sequence"/>
</dbReference>
<proteinExistence type="predicted"/>
<dbReference type="EMBL" id="FOCI01000006">
    <property type="protein sequence ID" value="SEM90913.1"/>
    <property type="molecule type" value="Genomic_DNA"/>
</dbReference>
<dbReference type="AlphaFoldDB" id="A0A1H8C761"/>
<protein>
    <submittedName>
        <fullName evidence="1">Uncharacterized protein</fullName>
    </submittedName>
</protein>
<dbReference type="OrthoDB" id="7873726at2"/>
<keyword evidence="2" id="KW-1185">Reference proteome</keyword>
<accession>A0A1H8C761</accession>
<evidence type="ECO:0000313" key="2">
    <source>
        <dbReference type="Proteomes" id="UP000199585"/>
    </source>
</evidence>
<evidence type="ECO:0000313" key="1">
    <source>
        <dbReference type="EMBL" id="SEM90913.1"/>
    </source>
</evidence>
<dbReference type="STRING" id="245187.SAMN04488003_10688"/>
<organism evidence="1 2">
    <name type="scientific">Loktanella fryxellensis</name>
    <dbReference type="NCBI Taxonomy" id="245187"/>
    <lineage>
        <taxon>Bacteria</taxon>
        <taxon>Pseudomonadati</taxon>
        <taxon>Pseudomonadota</taxon>
        <taxon>Alphaproteobacteria</taxon>
        <taxon>Rhodobacterales</taxon>
        <taxon>Roseobacteraceae</taxon>
        <taxon>Loktanella</taxon>
    </lineage>
</organism>